<gene>
    <name evidence="1" type="ORF">MAE30S32_48410</name>
</gene>
<evidence type="ECO:0000313" key="2">
    <source>
        <dbReference type="Proteomes" id="UP000321223"/>
    </source>
</evidence>
<organism evidence="1 2">
    <name type="scientific">Microcystis aeruginosa 11-30S32</name>
    <dbReference type="NCBI Taxonomy" id="2358142"/>
    <lineage>
        <taxon>Bacteria</taxon>
        <taxon>Bacillati</taxon>
        <taxon>Cyanobacteriota</taxon>
        <taxon>Cyanophyceae</taxon>
        <taxon>Oscillatoriophycideae</taxon>
        <taxon>Chroococcales</taxon>
        <taxon>Microcystaceae</taxon>
        <taxon>Microcystis</taxon>
    </lineage>
</organism>
<accession>A0A510PR82</accession>
<reference evidence="1 2" key="1">
    <citation type="journal article" date="2019" name="Appl. Environ. Microbiol.">
        <title>Co-occurrence of broad and narrow host-range viruses infecting the toxic bloom-forming cyanobacterium Microcystis aeruginosa.</title>
        <authorList>
            <person name="Morimoto D."/>
            <person name="Tominaga K."/>
            <person name="Nishimura Y."/>
            <person name="Yoshida N."/>
            <person name="Kimura S."/>
            <person name="Sako Y."/>
            <person name="Yoshida T."/>
        </authorList>
    </citation>
    <scope>NUCLEOTIDE SEQUENCE [LARGE SCALE GENOMIC DNA]</scope>
    <source>
        <strain evidence="1 2">11-30S32</strain>
    </source>
</reference>
<dbReference type="AlphaFoldDB" id="A0A510PR82"/>
<proteinExistence type="predicted"/>
<protein>
    <submittedName>
        <fullName evidence="1">Uncharacterized protein</fullName>
    </submittedName>
</protein>
<evidence type="ECO:0000313" key="1">
    <source>
        <dbReference type="EMBL" id="GCA96189.1"/>
    </source>
</evidence>
<dbReference type="EMBL" id="BHVU01000651">
    <property type="protein sequence ID" value="GCA96189.1"/>
    <property type="molecule type" value="Genomic_DNA"/>
</dbReference>
<sequence length="58" mass="6474">MSSACSSYCPILAETVHYKFSVLLRSAFGIAIITNQSDYLQRQVRIIVGLTAKLSRHD</sequence>
<comment type="caution">
    <text evidence="1">The sequence shown here is derived from an EMBL/GenBank/DDBJ whole genome shotgun (WGS) entry which is preliminary data.</text>
</comment>
<name>A0A510PR82_MICAE</name>
<dbReference type="Proteomes" id="UP000321223">
    <property type="component" value="Unassembled WGS sequence"/>
</dbReference>